<dbReference type="OrthoDB" id="9814363at2"/>
<dbReference type="PANTHER" id="PTHR32089">
    <property type="entry name" value="METHYL-ACCEPTING CHEMOTAXIS PROTEIN MCPB"/>
    <property type="match status" value="1"/>
</dbReference>
<dbReference type="GO" id="GO:0005886">
    <property type="term" value="C:plasma membrane"/>
    <property type="evidence" value="ECO:0007669"/>
    <property type="project" value="UniProtKB-SubCell"/>
</dbReference>
<evidence type="ECO:0000259" key="11">
    <source>
        <dbReference type="PROSITE" id="PS50111"/>
    </source>
</evidence>
<evidence type="ECO:0000313" key="14">
    <source>
        <dbReference type="Proteomes" id="UP000243547"/>
    </source>
</evidence>
<dbReference type="SUPFAM" id="SSF58104">
    <property type="entry name" value="Methyl-accepting chemotaxis protein (MCP) signaling domain"/>
    <property type="match status" value="1"/>
</dbReference>
<evidence type="ECO:0000256" key="6">
    <source>
        <dbReference type="ARBA" id="ARBA00023224"/>
    </source>
</evidence>
<dbReference type="CDD" id="cd11386">
    <property type="entry name" value="MCP_signal"/>
    <property type="match status" value="1"/>
</dbReference>
<evidence type="ECO:0000256" key="4">
    <source>
        <dbReference type="ARBA" id="ARBA00022989"/>
    </source>
</evidence>
<dbReference type="Gene3D" id="6.10.340.10">
    <property type="match status" value="1"/>
</dbReference>
<evidence type="ECO:0000259" key="12">
    <source>
        <dbReference type="PROSITE" id="PS50885"/>
    </source>
</evidence>
<keyword evidence="2" id="KW-1003">Cell membrane</keyword>
<feature type="domain" description="Methyl-accepting transducer" evidence="11">
    <location>
        <begin position="301"/>
        <end position="558"/>
    </location>
</feature>
<gene>
    <name evidence="13" type="ORF">SAMN02745227_00921</name>
</gene>
<dbReference type="Pfam" id="PF00015">
    <property type="entry name" value="MCPsignal"/>
    <property type="match status" value="1"/>
</dbReference>
<dbReference type="InterPro" id="IPR033463">
    <property type="entry name" value="sCache_3"/>
</dbReference>
<dbReference type="STRING" id="1120989.SAMN02745227_00921"/>
<comment type="similarity">
    <text evidence="7">Belongs to the methyl-accepting chemotaxis (MCP) protein family.</text>
</comment>
<evidence type="ECO:0000256" key="8">
    <source>
        <dbReference type="PROSITE-ProRule" id="PRU00284"/>
    </source>
</evidence>
<feature type="transmembrane region" description="Helical" evidence="10">
    <location>
        <begin position="34"/>
        <end position="54"/>
    </location>
</feature>
<feature type="transmembrane region" description="Helical" evidence="10">
    <location>
        <begin position="206"/>
        <end position="225"/>
    </location>
</feature>
<dbReference type="InterPro" id="IPR003660">
    <property type="entry name" value="HAMP_dom"/>
</dbReference>
<dbReference type="Pfam" id="PF00672">
    <property type="entry name" value="HAMP"/>
    <property type="match status" value="1"/>
</dbReference>
<dbReference type="InterPro" id="IPR029151">
    <property type="entry name" value="Sensor-like_sf"/>
</dbReference>
<feature type="coiled-coil region" evidence="9">
    <location>
        <begin position="337"/>
        <end position="364"/>
    </location>
</feature>
<evidence type="ECO:0000256" key="9">
    <source>
        <dbReference type="SAM" id="Coils"/>
    </source>
</evidence>
<dbReference type="PANTHER" id="PTHR32089:SF112">
    <property type="entry name" value="LYSOZYME-LIKE PROTEIN-RELATED"/>
    <property type="match status" value="1"/>
</dbReference>
<evidence type="ECO:0000256" key="10">
    <source>
        <dbReference type="SAM" id="Phobius"/>
    </source>
</evidence>
<dbReference type="PRINTS" id="PR00260">
    <property type="entry name" value="CHEMTRNSDUCR"/>
</dbReference>
<dbReference type="InterPro" id="IPR004090">
    <property type="entry name" value="Chemotax_Me-accpt_rcpt"/>
</dbReference>
<keyword evidence="6 8" id="KW-0807">Transducer</keyword>
<evidence type="ECO:0000256" key="7">
    <source>
        <dbReference type="ARBA" id="ARBA00029447"/>
    </source>
</evidence>
<keyword evidence="14" id="KW-1185">Reference proteome</keyword>
<evidence type="ECO:0000256" key="2">
    <source>
        <dbReference type="ARBA" id="ARBA00022475"/>
    </source>
</evidence>
<dbReference type="SUPFAM" id="SSF103190">
    <property type="entry name" value="Sensory domain-like"/>
    <property type="match status" value="1"/>
</dbReference>
<feature type="transmembrane region" description="Helical" evidence="10">
    <location>
        <begin position="178"/>
        <end position="199"/>
    </location>
</feature>
<keyword evidence="5 10" id="KW-0472">Membrane</keyword>
<dbReference type="SMART" id="SM00283">
    <property type="entry name" value="MA"/>
    <property type="match status" value="1"/>
</dbReference>
<name>A0A1M6MW25_9FIRM</name>
<dbReference type="PROSITE" id="PS50885">
    <property type="entry name" value="HAMP"/>
    <property type="match status" value="1"/>
</dbReference>
<dbReference type="PROSITE" id="PS50111">
    <property type="entry name" value="CHEMOTAXIS_TRANSDUC_2"/>
    <property type="match status" value="1"/>
</dbReference>
<dbReference type="GO" id="GO:0004888">
    <property type="term" value="F:transmembrane signaling receptor activity"/>
    <property type="evidence" value="ECO:0007669"/>
    <property type="project" value="InterPro"/>
</dbReference>
<dbReference type="Gene3D" id="1.10.287.950">
    <property type="entry name" value="Methyl-accepting chemotaxis protein"/>
    <property type="match status" value="1"/>
</dbReference>
<dbReference type="GO" id="GO:0006935">
    <property type="term" value="P:chemotaxis"/>
    <property type="evidence" value="ECO:0007669"/>
    <property type="project" value="InterPro"/>
</dbReference>
<dbReference type="RefSeq" id="WP_084672406.1">
    <property type="nucleotide sequence ID" value="NZ_FRAI01000008.1"/>
</dbReference>
<evidence type="ECO:0000256" key="5">
    <source>
        <dbReference type="ARBA" id="ARBA00023136"/>
    </source>
</evidence>
<sequence length="587" mass="64415">MKPFKKLLDKVKRGLSNKKVTSFKGFKLGLGSKIILIYIITTIVLVTGIIYQVYNTINDLLTTISLQSNANLALEIIDARYPGNWRIEGDRLYKGITLINDNNELVNTIKRSTNGEVTIFARDTRIATTIVDNGVRQVGTKAPEDVIEQVLKRGLRYSGTGNIFGERYSTYYVELRDIGGNIVGMFFIGYPMSYINGLVFRYFREIITVALAIMVLAIIGYFIFIRIRITKGIAMIKGNIQSMAKGDLTNNVSEKLLKRQDELGEMAKAVEEMIESMENIIKNIKEKSNQLNVSSESLATASGQMAASSQELASTMNQVAEGTSSQAQDLEAIVRSLNQLSGNIENVNTALENMKLETENTQTKANIGKKEMEGLVNSIEGIKEAFELVVDKVKNLTNSIKEISGISTLISNISEQTNLLALNAAIEAARAGEHGRGFAVVAEEVRKLADESRKSTEQIISLVNSITKDTDEVIQTSMTVEQSVNNQAKSIEKTVASFGDIIQSVNNIAPLMTKTFTAVDDMIKSKDGVMEKAEQVSAVTEETAAATEEVAASSQELTASSQEVSVTAQSLREIAKDLMDSVDRFKV</sequence>
<evidence type="ECO:0000256" key="3">
    <source>
        <dbReference type="ARBA" id="ARBA00022692"/>
    </source>
</evidence>
<organism evidence="13 14">
    <name type="scientific">Anaerobranca californiensis DSM 14826</name>
    <dbReference type="NCBI Taxonomy" id="1120989"/>
    <lineage>
        <taxon>Bacteria</taxon>
        <taxon>Bacillati</taxon>
        <taxon>Bacillota</taxon>
        <taxon>Clostridia</taxon>
        <taxon>Eubacteriales</taxon>
        <taxon>Proteinivoracaceae</taxon>
        <taxon>Anaerobranca</taxon>
    </lineage>
</organism>
<dbReference type="EMBL" id="FRAI01000008">
    <property type="protein sequence ID" value="SHJ87644.1"/>
    <property type="molecule type" value="Genomic_DNA"/>
</dbReference>
<keyword evidence="9" id="KW-0175">Coiled coil</keyword>
<dbReference type="GO" id="GO:0007165">
    <property type="term" value="P:signal transduction"/>
    <property type="evidence" value="ECO:0007669"/>
    <property type="project" value="UniProtKB-KW"/>
</dbReference>
<proteinExistence type="inferred from homology"/>
<reference evidence="14" key="1">
    <citation type="submission" date="2016-11" db="EMBL/GenBank/DDBJ databases">
        <authorList>
            <person name="Varghese N."/>
            <person name="Submissions S."/>
        </authorList>
    </citation>
    <scope>NUCLEOTIDE SEQUENCE [LARGE SCALE GENOMIC DNA]</scope>
    <source>
        <strain evidence="14">DSM 14826</strain>
    </source>
</reference>
<feature type="domain" description="HAMP" evidence="12">
    <location>
        <begin position="227"/>
        <end position="282"/>
    </location>
</feature>
<protein>
    <submittedName>
        <fullName evidence="13">Methyl-accepting chemotaxis protein</fullName>
    </submittedName>
</protein>
<dbReference type="Pfam" id="PF17202">
    <property type="entry name" value="sCache_3_3"/>
    <property type="match status" value="1"/>
</dbReference>
<dbReference type="InterPro" id="IPR004089">
    <property type="entry name" value="MCPsignal_dom"/>
</dbReference>
<keyword evidence="4 10" id="KW-1133">Transmembrane helix</keyword>
<evidence type="ECO:0000313" key="13">
    <source>
        <dbReference type="EMBL" id="SHJ87644.1"/>
    </source>
</evidence>
<comment type="subcellular location">
    <subcellularLocation>
        <location evidence="1">Cell membrane</location>
        <topology evidence="1">Multi-pass membrane protein</topology>
    </subcellularLocation>
</comment>
<dbReference type="AlphaFoldDB" id="A0A1M6MW25"/>
<dbReference type="Proteomes" id="UP000243547">
    <property type="component" value="Unassembled WGS sequence"/>
</dbReference>
<feature type="coiled-coil region" evidence="9">
    <location>
        <begin position="267"/>
        <end position="294"/>
    </location>
</feature>
<evidence type="ECO:0000256" key="1">
    <source>
        <dbReference type="ARBA" id="ARBA00004651"/>
    </source>
</evidence>
<keyword evidence="3 10" id="KW-0812">Transmembrane</keyword>
<dbReference type="SMART" id="SM00304">
    <property type="entry name" value="HAMP"/>
    <property type="match status" value="1"/>
</dbReference>
<accession>A0A1M6MW25</accession>